<dbReference type="AlphaFoldDB" id="A0A0R1QRC7"/>
<keyword evidence="2" id="KW-0808">Transferase</keyword>
<evidence type="ECO:0000313" key="3">
    <source>
        <dbReference type="Proteomes" id="UP000050872"/>
    </source>
</evidence>
<sequence length="214" mass="24974">MEFTKIDLNTWDRSEVFEHFLKQGTTYSMTNEIPIDAALKFVKAKNYKFYPLFIYSVLKVINSNSLYRMAFDENGDLGYFDKSVPFYSIFDNEKELFSNITTEDTYTFAEFHRDYLDDVQKYQGTGKLFPKQPIPQNVVNISMIPWASFSAFNLNIKNNDNYLLPIVTASKFEKRSDGIKLPVTFQIHHAVCDGYQTAQFFNKLENILAHPEEL</sequence>
<reference evidence="2 3" key="1">
    <citation type="journal article" date="2015" name="Genome Announc.">
        <title>Expanding the biotechnology potential of lactobacilli through comparative genomics of 213 strains and associated genera.</title>
        <authorList>
            <person name="Sun Z."/>
            <person name="Harris H.M."/>
            <person name="McCann A."/>
            <person name="Guo C."/>
            <person name="Argimon S."/>
            <person name="Zhang W."/>
            <person name="Yang X."/>
            <person name="Jeffery I.B."/>
            <person name="Cooney J.C."/>
            <person name="Kagawa T.F."/>
            <person name="Liu W."/>
            <person name="Song Y."/>
            <person name="Salvetti E."/>
            <person name="Wrobel A."/>
            <person name="Rasinkangas P."/>
            <person name="Parkhill J."/>
            <person name="Rea M.C."/>
            <person name="O'Sullivan O."/>
            <person name="Ritari J."/>
            <person name="Douillard F.P."/>
            <person name="Paul Ross R."/>
            <person name="Yang R."/>
            <person name="Briner A.E."/>
            <person name="Felis G.E."/>
            <person name="de Vos W.M."/>
            <person name="Barrangou R."/>
            <person name="Klaenhammer T.R."/>
            <person name="Caufield P.W."/>
            <person name="Cui Y."/>
            <person name="Zhang H."/>
            <person name="O'Toole P.W."/>
        </authorList>
    </citation>
    <scope>NUCLEOTIDE SEQUENCE [LARGE SCALE GENOMIC DNA]</scope>
    <source>
        <strain evidence="2 3">DSM 14500</strain>
    </source>
</reference>
<dbReference type="InterPro" id="IPR001707">
    <property type="entry name" value="Cmp_AcTrfase"/>
</dbReference>
<dbReference type="GO" id="GO:0008811">
    <property type="term" value="F:chloramphenicol O-acetyltransferase activity"/>
    <property type="evidence" value="ECO:0007669"/>
    <property type="project" value="InterPro"/>
</dbReference>
<dbReference type="InterPro" id="IPR023213">
    <property type="entry name" value="CAT-like_dom_sf"/>
</dbReference>
<evidence type="ECO:0000313" key="2">
    <source>
        <dbReference type="EMBL" id="KRL43496.1"/>
    </source>
</evidence>
<dbReference type="Proteomes" id="UP000050872">
    <property type="component" value="Unassembled WGS sequence"/>
</dbReference>
<accession>A0A0R1QRC7</accession>
<dbReference type="PANTHER" id="PTHR38474:SF2">
    <property type="entry name" value="CHLORAMPHENICOL ACETYLTRANSFERASE"/>
    <property type="match status" value="1"/>
</dbReference>
<proteinExistence type="predicted"/>
<feature type="active site" description="Proton acceptor" evidence="1">
    <location>
        <position position="189"/>
    </location>
</feature>
<protein>
    <submittedName>
        <fullName evidence="2">Chloramphenicol acetyltransferase</fullName>
    </submittedName>
</protein>
<dbReference type="PANTHER" id="PTHR38474">
    <property type="entry name" value="SLR0299 PROTEIN"/>
    <property type="match status" value="1"/>
</dbReference>
<dbReference type="Gene3D" id="3.30.559.10">
    <property type="entry name" value="Chloramphenicol acetyltransferase-like domain"/>
    <property type="match status" value="1"/>
</dbReference>
<gene>
    <name evidence="2" type="ORF">FD29_GL000878</name>
</gene>
<keyword evidence="3" id="KW-1185">Reference proteome</keyword>
<comment type="caution">
    <text evidence="2">The sequence shown here is derived from an EMBL/GenBank/DDBJ whole genome shotgun (WGS) entry which is preliminary data.</text>
</comment>
<name>A0A0R1QRC7_9LACO</name>
<dbReference type="Pfam" id="PF00302">
    <property type="entry name" value="CAT"/>
    <property type="match status" value="1"/>
</dbReference>
<dbReference type="RefSeq" id="WP_057888312.1">
    <property type="nucleotide sequence ID" value="NZ_AZEZ01000082.1"/>
</dbReference>
<dbReference type="PATRIC" id="fig|1423770.3.peg.904"/>
<dbReference type="OrthoDB" id="9801766at2"/>
<dbReference type="STRING" id="1423770.FD29_GL000878"/>
<dbReference type="EMBL" id="AZEZ01000082">
    <property type="protein sequence ID" value="KRL43496.1"/>
    <property type="molecule type" value="Genomic_DNA"/>
</dbReference>
<dbReference type="PIRSF" id="PIRSF000440">
    <property type="entry name" value="CAT"/>
    <property type="match status" value="1"/>
</dbReference>
<dbReference type="SMART" id="SM01059">
    <property type="entry name" value="CAT"/>
    <property type="match status" value="1"/>
</dbReference>
<organism evidence="2 3">
    <name type="scientific">Companilactobacillus mindensis DSM 14500</name>
    <dbReference type="NCBI Taxonomy" id="1423770"/>
    <lineage>
        <taxon>Bacteria</taxon>
        <taxon>Bacillati</taxon>
        <taxon>Bacillota</taxon>
        <taxon>Bacilli</taxon>
        <taxon>Lactobacillales</taxon>
        <taxon>Lactobacillaceae</taxon>
        <taxon>Companilactobacillus</taxon>
    </lineage>
</organism>
<dbReference type="SUPFAM" id="SSF52777">
    <property type="entry name" value="CoA-dependent acyltransferases"/>
    <property type="match status" value="1"/>
</dbReference>
<evidence type="ECO:0000256" key="1">
    <source>
        <dbReference type="PIRSR" id="PIRSR000440-1"/>
    </source>
</evidence>